<dbReference type="PANTHER" id="PTHR24377">
    <property type="entry name" value="IP01015P-RELATED"/>
    <property type="match status" value="1"/>
</dbReference>
<comment type="caution">
    <text evidence="8">The sequence shown here is derived from an EMBL/GenBank/DDBJ whole genome shotgun (WGS) entry which is preliminary data.</text>
</comment>
<evidence type="ECO:0000313" key="9">
    <source>
        <dbReference type="Proteomes" id="UP001497623"/>
    </source>
</evidence>
<dbReference type="AlphaFoldDB" id="A0AAV2SM60"/>
<keyword evidence="9" id="KW-1185">Reference proteome</keyword>
<dbReference type="FunFam" id="3.30.160.60:FF:002343">
    <property type="entry name" value="Zinc finger protein 33A"/>
    <property type="match status" value="1"/>
</dbReference>
<dbReference type="Proteomes" id="UP001497623">
    <property type="component" value="Unassembled WGS sequence"/>
</dbReference>
<evidence type="ECO:0000256" key="6">
    <source>
        <dbReference type="PROSITE-ProRule" id="PRU00042"/>
    </source>
</evidence>
<keyword evidence="5" id="KW-0539">Nucleus</keyword>
<reference evidence="8 9" key="1">
    <citation type="submission" date="2024-05" db="EMBL/GenBank/DDBJ databases">
        <authorList>
            <person name="Wallberg A."/>
        </authorList>
    </citation>
    <scope>NUCLEOTIDE SEQUENCE [LARGE SCALE GENOMIC DNA]</scope>
</reference>
<dbReference type="GO" id="GO:0008270">
    <property type="term" value="F:zinc ion binding"/>
    <property type="evidence" value="ECO:0007669"/>
    <property type="project" value="UniProtKB-KW"/>
</dbReference>
<dbReference type="PROSITE" id="PS50157">
    <property type="entry name" value="ZINC_FINGER_C2H2_2"/>
    <property type="match status" value="1"/>
</dbReference>
<dbReference type="InterPro" id="IPR013087">
    <property type="entry name" value="Znf_C2H2_type"/>
</dbReference>
<dbReference type="InterPro" id="IPR050826">
    <property type="entry name" value="Krueppel_C2H2_ZnFinger"/>
</dbReference>
<evidence type="ECO:0000256" key="2">
    <source>
        <dbReference type="ARBA" id="ARBA00022737"/>
    </source>
</evidence>
<evidence type="ECO:0000259" key="7">
    <source>
        <dbReference type="PROSITE" id="PS50157"/>
    </source>
</evidence>
<organism evidence="8 9">
    <name type="scientific">Meganyctiphanes norvegica</name>
    <name type="common">Northern krill</name>
    <name type="synonym">Thysanopoda norvegica</name>
    <dbReference type="NCBI Taxonomy" id="48144"/>
    <lineage>
        <taxon>Eukaryota</taxon>
        <taxon>Metazoa</taxon>
        <taxon>Ecdysozoa</taxon>
        <taxon>Arthropoda</taxon>
        <taxon>Crustacea</taxon>
        <taxon>Multicrustacea</taxon>
        <taxon>Malacostraca</taxon>
        <taxon>Eumalacostraca</taxon>
        <taxon>Eucarida</taxon>
        <taxon>Euphausiacea</taxon>
        <taxon>Euphausiidae</taxon>
        <taxon>Meganyctiphanes</taxon>
    </lineage>
</organism>
<keyword evidence="1" id="KW-0479">Metal-binding</keyword>
<dbReference type="InterPro" id="IPR036236">
    <property type="entry name" value="Znf_C2H2_sf"/>
</dbReference>
<sequence length="117" mass="13822">MRRSDMFFFFFTEHQQEHTGENPPQCSLCNNAFSYESYFIRYQKTHNGENLYQCSHCDKALSHTTGCIVHKEQTLERNYINALTVARLSKKKQTLIEHKIAQSGEKPYQYNQCDKAF</sequence>
<evidence type="ECO:0000256" key="4">
    <source>
        <dbReference type="ARBA" id="ARBA00022833"/>
    </source>
</evidence>
<evidence type="ECO:0000256" key="1">
    <source>
        <dbReference type="ARBA" id="ARBA00022723"/>
    </source>
</evidence>
<evidence type="ECO:0000256" key="5">
    <source>
        <dbReference type="ARBA" id="ARBA00023242"/>
    </source>
</evidence>
<dbReference type="Gene3D" id="3.30.160.60">
    <property type="entry name" value="Classic Zinc Finger"/>
    <property type="match status" value="2"/>
</dbReference>
<evidence type="ECO:0000256" key="3">
    <source>
        <dbReference type="ARBA" id="ARBA00022771"/>
    </source>
</evidence>
<keyword evidence="3 6" id="KW-0863">Zinc-finger</keyword>
<name>A0AAV2SM60_MEGNR</name>
<feature type="domain" description="C2H2-type" evidence="7">
    <location>
        <begin position="24"/>
        <end position="51"/>
    </location>
</feature>
<keyword evidence="2" id="KW-0677">Repeat</keyword>
<dbReference type="SUPFAM" id="SSF57667">
    <property type="entry name" value="beta-beta-alpha zinc fingers"/>
    <property type="match status" value="2"/>
</dbReference>
<keyword evidence="4" id="KW-0862">Zinc</keyword>
<gene>
    <name evidence="8" type="ORF">MNOR_LOCUS38038</name>
</gene>
<dbReference type="GO" id="GO:0006355">
    <property type="term" value="P:regulation of DNA-templated transcription"/>
    <property type="evidence" value="ECO:0007669"/>
    <property type="project" value="UniProtKB-ARBA"/>
</dbReference>
<dbReference type="EMBL" id="CAXKWB010082211">
    <property type="protein sequence ID" value="CAL4206765.1"/>
    <property type="molecule type" value="Genomic_DNA"/>
</dbReference>
<proteinExistence type="predicted"/>
<protein>
    <recommendedName>
        <fullName evidence="7">C2H2-type domain-containing protein</fullName>
    </recommendedName>
</protein>
<accession>A0AAV2SM60</accession>
<evidence type="ECO:0000313" key="8">
    <source>
        <dbReference type="EMBL" id="CAL4206765.1"/>
    </source>
</evidence>